<dbReference type="RefSeq" id="WP_153414459.1">
    <property type="nucleotide sequence ID" value="NZ_WEGK01000014.1"/>
</dbReference>
<evidence type="ECO:0000313" key="3">
    <source>
        <dbReference type="Proteomes" id="UP000438448"/>
    </source>
</evidence>
<evidence type="ECO:0000256" key="1">
    <source>
        <dbReference type="SAM" id="MobiDB-lite"/>
    </source>
</evidence>
<dbReference type="Proteomes" id="UP000438448">
    <property type="component" value="Unassembled WGS sequence"/>
</dbReference>
<proteinExistence type="predicted"/>
<name>A0A7K0DAY5_9NOCA</name>
<keyword evidence="3" id="KW-1185">Reference proteome</keyword>
<feature type="compositionally biased region" description="Low complexity" evidence="1">
    <location>
        <begin position="32"/>
        <end position="45"/>
    </location>
</feature>
<gene>
    <name evidence="2" type="ORF">NRB20_58030</name>
</gene>
<dbReference type="AlphaFoldDB" id="A0A7K0DAY5"/>
<evidence type="ECO:0000313" key="2">
    <source>
        <dbReference type="EMBL" id="MQY22681.1"/>
    </source>
</evidence>
<dbReference type="EMBL" id="WEGK01000014">
    <property type="protein sequence ID" value="MQY22681.1"/>
    <property type="molecule type" value="Genomic_DNA"/>
</dbReference>
<accession>A0A7K0DAY5</accession>
<organism evidence="2 3">
    <name type="scientific">Nocardia macrotermitis</name>
    <dbReference type="NCBI Taxonomy" id="2585198"/>
    <lineage>
        <taxon>Bacteria</taxon>
        <taxon>Bacillati</taxon>
        <taxon>Actinomycetota</taxon>
        <taxon>Actinomycetes</taxon>
        <taxon>Mycobacteriales</taxon>
        <taxon>Nocardiaceae</taxon>
        <taxon>Nocardia</taxon>
    </lineage>
</organism>
<comment type="caution">
    <text evidence="2">The sequence shown here is derived from an EMBL/GenBank/DDBJ whole genome shotgun (WGS) entry which is preliminary data.</text>
</comment>
<feature type="region of interest" description="Disordered" evidence="1">
    <location>
        <begin position="17"/>
        <end position="57"/>
    </location>
</feature>
<sequence length="57" mass="6115">MTDYLRSISAYVATRHYASIPADRPGHPSKPTPTSADTPADSAAALVDTPEDKGWTR</sequence>
<protein>
    <submittedName>
        <fullName evidence="2">Uncharacterized protein</fullName>
    </submittedName>
</protein>
<reference evidence="2 3" key="1">
    <citation type="submission" date="2019-10" db="EMBL/GenBank/DDBJ databases">
        <title>Nocardia macrotermitis sp. nov. and Nocardia aurantia sp. nov., isolated from the gut of fungus growing-termite Macrotermes natalensis.</title>
        <authorList>
            <person name="Benndorf R."/>
            <person name="Schwitalla J."/>
            <person name="Martin K."/>
            <person name="De Beer W."/>
            <person name="Kaster A.-K."/>
            <person name="Vollmers J."/>
            <person name="Poulsen M."/>
            <person name="Beemelmanns C."/>
        </authorList>
    </citation>
    <scope>NUCLEOTIDE SEQUENCE [LARGE SCALE GENOMIC DNA]</scope>
    <source>
        <strain evidence="2 3">RB20</strain>
    </source>
</reference>